<dbReference type="GeneID" id="87809286"/>
<dbReference type="RefSeq" id="XP_062628608.1">
    <property type="nucleotide sequence ID" value="XM_062772624.1"/>
</dbReference>
<dbReference type="EMBL" id="CP086717">
    <property type="protein sequence ID" value="WOO82576.1"/>
    <property type="molecule type" value="Genomic_DNA"/>
</dbReference>
<proteinExistence type="predicted"/>
<name>A0AAF0YDN0_9TREE</name>
<sequence length="216" mass="24109">MSLNVQGIEKPHAKGFTGYTGTNLRDLNPLGRIFTFVAFRHVSCAWFAGQVASPMPQWDESGEYFWVVRSRRAGDLLVPDSKVKAIERDEYLRLVEAEECVYWPAHAWKTQALQARRQHLWRLSGHAWPDPPPPLPLATQAVAHDFALGVSELARTEHWQGLPAHVADLRAHTEGDGEFVAEVRAAFPVKYWASKPAPVYTRSTASAGTSRRVGVA</sequence>
<organism evidence="1 2">
    <name type="scientific">Vanrija pseudolonga</name>
    <dbReference type="NCBI Taxonomy" id="143232"/>
    <lineage>
        <taxon>Eukaryota</taxon>
        <taxon>Fungi</taxon>
        <taxon>Dikarya</taxon>
        <taxon>Basidiomycota</taxon>
        <taxon>Agaricomycotina</taxon>
        <taxon>Tremellomycetes</taxon>
        <taxon>Trichosporonales</taxon>
        <taxon>Trichosporonaceae</taxon>
        <taxon>Vanrija</taxon>
    </lineage>
</organism>
<reference evidence="1" key="1">
    <citation type="submission" date="2023-10" db="EMBL/GenBank/DDBJ databases">
        <authorList>
            <person name="Noh H."/>
        </authorList>
    </citation>
    <scope>NUCLEOTIDE SEQUENCE</scope>
    <source>
        <strain evidence="1">DUCC4014</strain>
    </source>
</reference>
<dbReference type="Proteomes" id="UP000827549">
    <property type="component" value="Chromosome 4"/>
</dbReference>
<evidence type="ECO:0000313" key="1">
    <source>
        <dbReference type="EMBL" id="WOO82576.1"/>
    </source>
</evidence>
<protein>
    <submittedName>
        <fullName evidence="1">Uncharacterized protein</fullName>
    </submittedName>
</protein>
<dbReference type="AlphaFoldDB" id="A0AAF0YDN0"/>
<gene>
    <name evidence="1" type="ORF">LOC62_04G006059</name>
</gene>
<evidence type="ECO:0000313" key="2">
    <source>
        <dbReference type="Proteomes" id="UP000827549"/>
    </source>
</evidence>
<keyword evidence="2" id="KW-1185">Reference proteome</keyword>
<accession>A0AAF0YDN0</accession>